<dbReference type="InterPro" id="IPR002781">
    <property type="entry name" value="TM_pro_TauE-like"/>
</dbReference>
<keyword evidence="3 5" id="KW-1133">Transmembrane helix</keyword>
<dbReference type="InterPro" id="IPR051598">
    <property type="entry name" value="TSUP/Inactive_protease-like"/>
</dbReference>
<reference evidence="6 7" key="1">
    <citation type="submission" date="2013-12" db="EMBL/GenBank/DDBJ databases">
        <authorList>
            <consortium name="DOE Joint Genome Institute"/>
            <person name="Eisen J."/>
            <person name="Huntemann M."/>
            <person name="Han J."/>
            <person name="Chen A."/>
            <person name="Kyrpides N."/>
            <person name="Mavromatis K."/>
            <person name="Markowitz V."/>
            <person name="Palaniappan K."/>
            <person name="Ivanova N."/>
            <person name="Schaumberg A."/>
            <person name="Pati A."/>
            <person name="Liolios K."/>
            <person name="Nordberg H.P."/>
            <person name="Cantor M.N."/>
            <person name="Hua S.X."/>
            <person name="Woyke T."/>
        </authorList>
    </citation>
    <scope>NUCLEOTIDE SEQUENCE [LARGE SCALE GENOMIC DNA]</scope>
    <source>
        <strain evidence="6 7">DSM 23557</strain>
    </source>
</reference>
<dbReference type="EMBL" id="CP007028">
    <property type="protein sequence ID" value="AHE96128.1"/>
    <property type="molecule type" value="Genomic_DNA"/>
</dbReference>
<comment type="subcellular location">
    <subcellularLocation>
        <location evidence="5">Cell membrane</location>
        <topology evidence="5">Multi-pass membrane protein</topology>
    </subcellularLocation>
    <subcellularLocation>
        <location evidence="1">Membrane</location>
        <topology evidence="1">Multi-pass membrane protein</topology>
    </subcellularLocation>
</comment>
<comment type="similarity">
    <text evidence="5">Belongs to the 4-toluene sulfonate uptake permease (TSUP) (TC 2.A.102) family.</text>
</comment>
<feature type="transmembrane region" description="Helical" evidence="5">
    <location>
        <begin position="41"/>
        <end position="62"/>
    </location>
</feature>
<proteinExistence type="inferred from homology"/>
<keyword evidence="2 5" id="KW-0812">Transmembrane</keyword>
<feature type="transmembrane region" description="Helical" evidence="5">
    <location>
        <begin position="69"/>
        <end position="90"/>
    </location>
</feature>
<dbReference type="Pfam" id="PF01925">
    <property type="entry name" value="TauE"/>
    <property type="match status" value="1"/>
</dbReference>
<dbReference type="RefSeq" id="WP_025306160.1">
    <property type="nucleotide sequence ID" value="NZ_CP007028.1"/>
</dbReference>
<keyword evidence="4 5" id="KW-0472">Membrane</keyword>
<feature type="transmembrane region" description="Helical" evidence="5">
    <location>
        <begin position="105"/>
        <end position="126"/>
    </location>
</feature>
<dbReference type="KEGG" id="trd:THERU_04980"/>
<evidence type="ECO:0000256" key="2">
    <source>
        <dbReference type="ARBA" id="ARBA00022692"/>
    </source>
</evidence>
<dbReference type="AlphaFoldDB" id="W0DGG3"/>
<evidence type="ECO:0000313" key="6">
    <source>
        <dbReference type="EMBL" id="AHE96128.1"/>
    </source>
</evidence>
<dbReference type="HOGENOM" id="CLU_045498_1_0_0"/>
<keyword evidence="5" id="KW-1003">Cell membrane</keyword>
<dbReference type="STRING" id="75906.THERU_04980"/>
<dbReference type="PANTHER" id="PTHR43701:SF2">
    <property type="entry name" value="MEMBRANE TRANSPORTER PROTEIN YJNA-RELATED"/>
    <property type="match status" value="1"/>
</dbReference>
<evidence type="ECO:0000313" key="7">
    <source>
        <dbReference type="Proteomes" id="UP000018914"/>
    </source>
</evidence>
<protein>
    <recommendedName>
        <fullName evidence="5">Probable membrane transporter protein</fullName>
    </recommendedName>
</protein>
<gene>
    <name evidence="6" type="ORF">THERU_04980</name>
</gene>
<name>W0DGG3_9AQUI</name>
<evidence type="ECO:0000256" key="4">
    <source>
        <dbReference type="ARBA" id="ARBA00023136"/>
    </source>
</evidence>
<feature type="transmembrane region" description="Helical" evidence="5">
    <location>
        <begin position="138"/>
        <end position="169"/>
    </location>
</feature>
<sequence>MFEYVALGFFIAFAIGLTGVGAGTLTAPLLILLGLDPAKAVGSALAFSTAVKFPAMLTHALYKNIDYKTLLLMLSGGVPGTLLGSLFLKLFHELLGLDTSGLKKILLLIIGITVLFSVLLNLLMVWKGRRFDLTKYKYLLPVACFLIGVEVGLTSAGAGALGMVLLLYFTKLSPAKAVGVDIAFGLACSLVGGTSHFLQGHTDTGIFIPMSLGGLAGVLLGTHLARTLNPKPLKVAISILLVVIAINLIQKGLS</sequence>
<keyword evidence="7" id="KW-1185">Reference proteome</keyword>
<dbReference type="OrthoDB" id="14598at2"/>
<dbReference type="GO" id="GO:0005886">
    <property type="term" value="C:plasma membrane"/>
    <property type="evidence" value="ECO:0007669"/>
    <property type="project" value="UniProtKB-SubCell"/>
</dbReference>
<evidence type="ECO:0000256" key="1">
    <source>
        <dbReference type="ARBA" id="ARBA00004141"/>
    </source>
</evidence>
<accession>W0DGG3</accession>
<organism evidence="7">
    <name type="scientific">Thermocrinis ruber</name>
    <dbReference type="NCBI Taxonomy" id="75906"/>
    <lineage>
        <taxon>Bacteria</taxon>
        <taxon>Pseudomonadati</taxon>
        <taxon>Aquificota</taxon>
        <taxon>Aquificia</taxon>
        <taxon>Aquificales</taxon>
        <taxon>Aquificaceae</taxon>
        <taxon>Thermocrinis</taxon>
    </lineage>
</organism>
<evidence type="ECO:0000256" key="3">
    <source>
        <dbReference type="ARBA" id="ARBA00022989"/>
    </source>
</evidence>
<evidence type="ECO:0000256" key="5">
    <source>
        <dbReference type="RuleBase" id="RU363041"/>
    </source>
</evidence>
<dbReference type="Proteomes" id="UP000018914">
    <property type="component" value="Chromosome"/>
</dbReference>
<feature type="transmembrane region" description="Helical" evidence="5">
    <location>
        <begin position="206"/>
        <end position="226"/>
    </location>
</feature>
<feature type="transmembrane region" description="Helical" evidence="5">
    <location>
        <begin position="7"/>
        <end position="35"/>
    </location>
</feature>
<dbReference type="eggNOG" id="COG0730">
    <property type="taxonomic scope" value="Bacteria"/>
</dbReference>
<feature type="transmembrane region" description="Helical" evidence="5">
    <location>
        <begin position="232"/>
        <end position="249"/>
    </location>
</feature>
<dbReference type="PANTHER" id="PTHR43701">
    <property type="entry name" value="MEMBRANE TRANSPORTER PROTEIN MJ0441-RELATED"/>
    <property type="match status" value="1"/>
</dbReference>